<keyword evidence="1" id="KW-0812">Transmembrane</keyword>
<organism evidence="2 3">
    <name type="scientific">Kutzneria buriramensis</name>
    <dbReference type="NCBI Taxonomy" id="1045776"/>
    <lineage>
        <taxon>Bacteria</taxon>
        <taxon>Bacillati</taxon>
        <taxon>Actinomycetota</taxon>
        <taxon>Actinomycetes</taxon>
        <taxon>Pseudonocardiales</taxon>
        <taxon>Pseudonocardiaceae</taxon>
        <taxon>Kutzneria</taxon>
    </lineage>
</organism>
<reference evidence="2 3" key="1">
    <citation type="submission" date="2018-08" db="EMBL/GenBank/DDBJ databases">
        <title>Genomic Encyclopedia of Archaeal and Bacterial Type Strains, Phase II (KMG-II): from individual species to whole genera.</title>
        <authorList>
            <person name="Goeker M."/>
        </authorList>
    </citation>
    <scope>NUCLEOTIDE SEQUENCE [LARGE SCALE GENOMIC DNA]</scope>
    <source>
        <strain evidence="2 3">DSM 45791</strain>
    </source>
</reference>
<proteinExistence type="predicted"/>
<protein>
    <submittedName>
        <fullName evidence="2">Uncharacterized protein</fullName>
    </submittedName>
</protein>
<evidence type="ECO:0000256" key="1">
    <source>
        <dbReference type="SAM" id="Phobius"/>
    </source>
</evidence>
<feature type="transmembrane region" description="Helical" evidence="1">
    <location>
        <begin position="101"/>
        <end position="119"/>
    </location>
</feature>
<accession>A0A3E0HBE9</accession>
<keyword evidence="1" id="KW-0472">Membrane</keyword>
<feature type="transmembrane region" description="Helical" evidence="1">
    <location>
        <begin position="75"/>
        <end position="94"/>
    </location>
</feature>
<dbReference type="OrthoDB" id="3628495at2"/>
<keyword evidence="1" id="KW-1133">Transmembrane helix</keyword>
<keyword evidence="3" id="KW-1185">Reference proteome</keyword>
<dbReference type="RefSeq" id="WP_116177765.1">
    <property type="nucleotide sequence ID" value="NZ_CP144375.1"/>
</dbReference>
<dbReference type="Proteomes" id="UP000256269">
    <property type="component" value="Unassembled WGS sequence"/>
</dbReference>
<dbReference type="AlphaFoldDB" id="A0A3E0HBE9"/>
<evidence type="ECO:0000313" key="2">
    <source>
        <dbReference type="EMBL" id="REH41711.1"/>
    </source>
</evidence>
<gene>
    <name evidence="2" type="ORF">BCF44_11111</name>
</gene>
<sequence length="163" mass="16706">MSSYGSRSRLLTVAGALGLVGALSALVWGVLVLVNGQDLIRSAAQDYLQSTGDAGGLVTADDLVPLAVDSFTSRAYLWLGIGVIALVSAALVLAAHNWARVLLTVFAVIGALLAVRDLVDLDPALLKVFDAATAVCLLAALVLQWLPGSNATIRARKAAAVAA</sequence>
<name>A0A3E0HBE9_9PSEU</name>
<evidence type="ECO:0000313" key="3">
    <source>
        <dbReference type="Proteomes" id="UP000256269"/>
    </source>
</evidence>
<comment type="caution">
    <text evidence="2">The sequence shown here is derived from an EMBL/GenBank/DDBJ whole genome shotgun (WGS) entry which is preliminary data.</text>
</comment>
<feature type="transmembrane region" description="Helical" evidence="1">
    <location>
        <begin position="125"/>
        <end position="146"/>
    </location>
</feature>
<dbReference type="EMBL" id="QUNO01000011">
    <property type="protein sequence ID" value="REH41711.1"/>
    <property type="molecule type" value="Genomic_DNA"/>
</dbReference>